<comment type="caution">
    <text evidence="1">The sequence shown here is derived from an EMBL/GenBank/DDBJ whole genome shotgun (WGS) entry which is preliminary data.</text>
</comment>
<gene>
    <name evidence="1" type="ORF">MEUPH1_LOCUS4143</name>
</gene>
<evidence type="ECO:0000313" key="2">
    <source>
        <dbReference type="Proteomes" id="UP001160148"/>
    </source>
</evidence>
<evidence type="ECO:0000313" key="1">
    <source>
        <dbReference type="EMBL" id="CAI6347346.1"/>
    </source>
</evidence>
<reference evidence="1 2" key="1">
    <citation type="submission" date="2023-01" db="EMBL/GenBank/DDBJ databases">
        <authorList>
            <person name="Whitehead M."/>
        </authorList>
    </citation>
    <scope>NUCLEOTIDE SEQUENCE [LARGE SCALE GENOMIC DNA]</scope>
</reference>
<dbReference type="EMBL" id="CARXXK010000001">
    <property type="protein sequence ID" value="CAI6347346.1"/>
    <property type="molecule type" value="Genomic_DNA"/>
</dbReference>
<proteinExistence type="predicted"/>
<organism evidence="1 2">
    <name type="scientific">Macrosiphum euphorbiae</name>
    <name type="common">potato aphid</name>
    <dbReference type="NCBI Taxonomy" id="13131"/>
    <lineage>
        <taxon>Eukaryota</taxon>
        <taxon>Metazoa</taxon>
        <taxon>Ecdysozoa</taxon>
        <taxon>Arthropoda</taxon>
        <taxon>Hexapoda</taxon>
        <taxon>Insecta</taxon>
        <taxon>Pterygota</taxon>
        <taxon>Neoptera</taxon>
        <taxon>Paraneoptera</taxon>
        <taxon>Hemiptera</taxon>
        <taxon>Sternorrhyncha</taxon>
        <taxon>Aphidomorpha</taxon>
        <taxon>Aphidoidea</taxon>
        <taxon>Aphididae</taxon>
        <taxon>Macrosiphini</taxon>
        <taxon>Macrosiphum</taxon>
    </lineage>
</organism>
<dbReference type="AlphaFoldDB" id="A0AAV0VSX5"/>
<protein>
    <submittedName>
        <fullName evidence="1">Uncharacterized protein</fullName>
    </submittedName>
</protein>
<dbReference type="Proteomes" id="UP001160148">
    <property type="component" value="Unassembled WGS sequence"/>
</dbReference>
<name>A0AAV0VSX5_9HEMI</name>
<accession>A0AAV0VSX5</accession>
<sequence length="205" mass="22546">MLIEYILKRTIPSSVKLSDDLLSLLEGASIGNDVSSSADPTSVALILKSVVDEPKTISSSNLKLHDKLNKLNVNSSAMKQSASQVSVKTDPVNTATNVLKSIPANLDRPYCSQKFTVGTNRKVFANLPTVPVIKFADVFVFRFCPQVTSVQLMSELFTNTLDVTVTQMVTKNPSYASLDIRLPTALLDDVLQPTFWPELIIIKRF</sequence>
<keyword evidence="2" id="KW-1185">Reference proteome</keyword>